<keyword evidence="8" id="KW-1185">Reference proteome</keyword>
<evidence type="ECO:0000256" key="1">
    <source>
        <dbReference type="ARBA" id="ARBA00007608"/>
    </source>
</evidence>
<dbReference type="RefSeq" id="WP_112158395.1">
    <property type="nucleotide sequence ID" value="NZ_QKRX01000003.1"/>
</dbReference>
<dbReference type="EC" id="3.6.1.-" evidence="5"/>
<dbReference type="Pfam" id="PF00293">
    <property type="entry name" value="NUDIX"/>
    <property type="match status" value="1"/>
</dbReference>
<dbReference type="InterPro" id="IPR020476">
    <property type="entry name" value="Nudix_hydrolase"/>
</dbReference>
<gene>
    <name evidence="5" type="primary">nudJ</name>
    <name evidence="7" type="ORF">DN062_05940</name>
</gene>
<dbReference type="Gene3D" id="3.90.79.10">
    <property type="entry name" value="Nucleoside Triphosphate Pyrophosphohydrolase"/>
    <property type="match status" value="1"/>
</dbReference>
<dbReference type="OrthoDB" id="8594221at2"/>
<dbReference type="PRINTS" id="PR00502">
    <property type="entry name" value="NUDIXFAMILY"/>
</dbReference>
<dbReference type="Proteomes" id="UP000250744">
    <property type="component" value="Unassembled WGS sequence"/>
</dbReference>
<keyword evidence="4 5" id="KW-0378">Hydrolase</keyword>
<dbReference type="GO" id="GO:0004787">
    <property type="term" value="F:thiamine diphosphate phosphatase activity"/>
    <property type="evidence" value="ECO:0007669"/>
    <property type="project" value="InterPro"/>
</dbReference>
<comment type="caution">
    <text evidence="7">The sequence shown here is derived from an EMBL/GenBank/DDBJ whole genome shotgun (WGS) entry which is preliminary data.</text>
</comment>
<evidence type="ECO:0000259" key="6">
    <source>
        <dbReference type="PROSITE" id="PS51462"/>
    </source>
</evidence>
<reference evidence="7 8" key="1">
    <citation type="submission" date="2018-06" db="EMBL/GenBank/DDBJ databases">
        <title>Nitrincola tibetense sp. nov., isolated from Lake XuguoCo on Tibetan Plateau.</title>
        <authorList>
            <person name="Xing P."/>
        </authorList>
    </citation>
    <scope>NUCLEOTIDE SEQUENCE [LARGE SCALE GENOMIC DNA]</scope>
    <source>
        <strain evidence="8">xg18</strain>
    </source>
</reference>
<keyword evidence="5" id="KW-0460">Magnesium</keyword>
<evidence type="ECO:0000256" key="5">
    <source>
        <dbReference type="RuleBase" id="RU364043"/>
    </source>
</evidence>
<sequence>MAFQPHVTVAALIRQNDRYLMVEEGDPNNSVFNQPAGHIEAGETPEAACIREVQEETAWRVKPKHLIGIYLLTLHPEKVYYRFGYRADALEELSTPLDPDIIACHWLTLSEIKELQLAGRLRSDLVMKLIEDDLAGNAFPLEIIQS</sequence>
<organism evidence="7 8">
    <name type="scientific">Nitrincola tibetensis</name>
    <dbReference type="NCBI Taxonomy" id="2219697"/>
    <lineage>
        <taxon>Bacteria</taxon>
        <taxon>Pseudomonadati</taxon>
        <taxon>Pseudomonadota</taxon>
        <taxon>Gammaproteobacteria</taxon>
        <taxon>Oceanospirillales</taxon>
        <taxon>Oceanospirillaceae</taxon>
        <taxon>Nitrincola</taxon>
    </lineage>
</organism>
<name>A0A364NPH8_9GAMM</name>
<feature type="domain" description="Nudix hydrolase" evidence="6">
    <location>
        <begin position="4"/>
        <end position="129"/>
    </location>
</feature>
<comment type="similarity">
    <text evidence="1 5">Belongs to the Nudix hydrolase family. NudJ subfamily.</text>
</comment>
<dbReference type="GO" id="GO:0017110">
    <property type="term" value="F:nucleoside diphosphate phosphatase activity"/>
    <property type="evidence" value="ECO:0007669"/>
    <property type="project" value="InterPro"/>
</dbReference>
<dbReference type="SUPFAM" id="SSF55811">
    <property type="entry name" value="Nudix"/>
    <property type="match status" value="1"/>
</dbReference>
<dbReference type="InterPro" id="IPR000086">
    <property type="entry name" value="NUDIX_hydrolase_dom"/>
</dbReference>
<dbReference type="EMBL" id="QKRX01000003">
    <property type="protein sequence ID" value="RAU19008.1"/>
    <property type="molecule type" value="Genomic_DNA"/>
</dbReference>
<dbReference type="PROSITE" id="PS51462">
    <property type="entry name" value="NUDIX"/>
    <property type="match status" value="1"/>
</dbReference>
<evidence type="ECO:0000256" key="2">
    <source>
        <dbReference type="ARBA" id="ARBA00011245"/>
    </source>
</evidence>
<dbReference type="AlphaFoldDB" id="A0A364NPH8"/>
<proteinExistence type="inferred from homology"/>
<dbReference type="PANTHER" id="PTHR43736:SF1">
    <property type="entry name" value="DIHYDRONEOPTERIN TRIPHOSPHATE DIPHOSPHATASE"/>
    <property type="match status" value="1"/>
</dbReference>
<evidence type="ECO:0000256" key="4">
    <source>
        <dbReference type="ARBA" id="ARBA00022801"/>
    </source>
</evidence>
<evidence type="ECO:0000313" key="8">
    <source>
        <dbReference type="Proteomes" id="UP000250744"/>
    </source>
</evidence>
<dbReference type="InterPro" id="IPR015797">
    <property type="entry name" value="NUDIX_hydrolase-like_dom_sf"/>
</dbReference>
<evidence type="ECO:0000313" key="7">
    <source>
        <dbReference type="EMBL" id="RAU19008.1"/>
    </source>
</evidence>
<accession>A0A364NPH8</accession>
<comment type="subunit">
    <text evidence="2 5">Monomer.</text>
</comment>
<protein>
    <recommendedName>
        <fullName evidence="3 5">Phosphatase NudJ</fullName>
        <ecNumber evidence="5">3.6.1.-</ecNumber>
    </recommendedName>
</protein>
<comment type="cofactor">
    <cofactor evidence="5">
        <name>Mg(2+)</name>
        <dbReference type="ChEBI" id="CHEBI:18420"/>
    </cofactor>
</comment>
<evidence type="ECO:0000256" key="3">
    <source>
        <dbReference type="ARBA" id="ARBA00015552"/>
    </source>
</evidence>
<dbReference type="CDD" id="cd03675">
    <property type="entry name" value="NUDIX_Hydrolase"/>
    <property type="match status" value="1"/>
</dbReference>
<dbReference type="PANTHER" id="PTHR43736">
    <property type="entry name" value="ADP-RIBOSE PYROPHOSPHATASE"/>
    <property type="match status" value="1"/>
</dbReference>
<dbReference type="GO" id="GO:0017111">
    <property type="term" value="F:ribonucleoside triphosphate phosphatase activity"/>
    <property type="evidence" value="ECO:0007669"/>
    <property type="project" value="InterPro"/>
</dbReference>
<dbReference type="InterPro" id="IPR033713">
    <property type="entry name" value="NudJ"/>
</dbReference>